<evidence type="ECO:0000256" key="5">
    <source>
        <dbReference type="ARBA" id="ARBA00022777"/>
    </source>
</evidence>
<dbReference type="PRINTS" id="PR01100">
    <property type="entry name" value="SHIKIMTKNASE"/>
</dbReference>
<dbReference type="OrthoDB" id="197068at2759"/>
<accession>A0A830HZD5</accession>
<dbReference type="PANTHER" id="PTHR21087">
    <property type="entry name" value="SHIKIMATE KINASE"/>
    <property type="match status" value="1"/>
</dbReference>
<evidence type="ECO:0000256" key="7">
    <source>
        <dbReference type="ARBA" id="ARBA00023141"/>
    </source>
</evidence>
<dbReference type="HAMAP" id="MF_00109">
    <property type="entry name" value="Shikimate_kinase"/>
    <property type="match status" value="1"/>
</dbReference>
<dbReference type="AlphaFoldDB" id="A0A830HZD5"/>
<dbReference type="SUPFAM" id="SSF52540">
    <property type="entry name" value="P-loop containing nucleoside triphosphate hydrolases"/>
    <property type="match status" value="1"/>
</dbReference>
<dbReference type="GO" id="GO:0004765">
    <property type="term" value="F:shikimate kinase activity"/>
    <property type="evidence" value="ECO:0007669"/>
    <property type="project" value="TreeGrafter"/>
</dbReference>
<evidence type="ECO:0000256" key="6">
    <source>
        <dbReference type="ARBA" id="ARBA00022840"/>
    </source>
</evidence>
<dbReference type="GO" id="GO:0005524">
    <property type="term" value="F:ATP binding"/>
    <property type="evidence" value="ECO:0007669"/>
    <property type="project" value="UniProtKB-KW"/>
</dbReference>
<evidence type="ECO:0000256" key="2">
    <source>
        <dbReference type="ARBA" id="ARBA00022605"/>
    </source>
</evidence>
<evidence type="ECO:0000313" key="9">
    <source>
        <dbReference type="EMBL" id="GHP11200.1"/>
    </source>
</evidence>
<keyword evidence="10" id="KW-1185">Reference proteome</keyword>
<dbReference type="GO" id="GO:0009073">
    <property type="term" value="P:aromatic amino acid family biosynthetic process"/>
    <property type="evidence" value="ECO:0007669"/>
    <property type="project" value="UniProtKB-KW"/>
</dbReference>
<dbReference type="Gene3D" id="3.40.50.300">
    <property type="entry name" value="P-loop containing nucleotide triphosphate hydrolases"/>
    <property type="match status" value="1"/>
</dbReference>
<dbReference type="Pfam" id="PF01202">
    <property type="entry name" value="SKI"/>
    <property type="match status" value="1"/>
</dbReference>
<dbReference type="EMBL" id="BNJQ01000033">
    <property type="protein sequence ID" value="GHP11200.1"/>
    <property type="molecule type" value="Genomic_DNA"/>
</dbReference>
<dbReference type="InterPro" id="IPR000623">
    <property type="entry name" value="Shikimate_kinase/TSH1"/>
</dbReference>
<sequence>MASFQMKTHSASHFNLNARRNVYATRHVRITTVSAAKGFGGASSSSSSDKASLKKGSGSEELKASILKELGDELSPKLENSSIFLVGMMGSGKSTVGRVLAEALNYTFVDADDTVEQVAGKSIPEVFADEGEEAFRELETACLREISSYVRCVVATGGGAAVRDTNWANMRVGVSVYLEGDAPLLAARALADGGSAARPMLKTDDPEVADEAKRLADLLATRRSRYELADVKVSIAAGKGKDDSKGASPEEVARRIMVGMRDAMEDKLRDDEARRLKNEARMEQEGLPDGFTRTDYKIRPME</sequence>
<organism evidence="9 10">
    <name type="scientific">Pycnococcus provasolii</name>
    <dbReference type="NCBI Taxonomy" id="41880"/>
    <lineage>
        <taxon>Eukaryota</taxon>
        <taxon>Viridiplantae</taxon>
        <taxon>Chlorophyta</taxon>
        <taxon>Pseudoscourfieldiophyceae</taxon>
        <taxon>Pseudoscourfieldiales</taxon>
        <taxon>Pycnococcaceae</taxon>
        <taxon>Pycnococcus</taxon>
    </lineage>
</organism>
<keyword evidence="6" id="KW-0067">ATP-binding</keyword>
<evidence type="ECO:0000256" key="4">
    <source>
        <dbReference type="ARBA" id="ARBA00022741"/>
    </source>
</evidence>
<proteinExistence type="inferred from homology"/>
<dbReference type="GO" id="GO:0008652">
    <property type="term" value="P:amino acid biosynthetic process"/>
    <property type="evidence" value="ECO:0007669"/>
    <property type="project" value="UniProtKB-KW"/>
</dbReference>
<name>A0A830HZD5_9CHLO</name>
<evidence type="ECO:0000256" key="3">
    <source>
        <dbReference type="ARBA" id="ARBA00022679"/>
    </source>
</evidence>
<feature type="region of interest" description="Disordered" evidence="8">
    <location>
        <begin position="278"/>
        <end position="302"/>
    </location>
</feature>
<evidence type="ECO:0000256" key="1">
    <source>
        <dbReference type="ARBA" id="ARBA00006997"/>
    </source>
</evidence>
<dbReference type="PANTHER" id="PTHR21087:SF16">
    <property type="entry name" value="SHIKIMATE KINASE 1, CHLOROPLASTIC"/>
    <property type="match status" value="1"/>
</dbReference>
<dbReference type="InterPro" id="IPR031322">
    <property type="entry name" value="Shikimate/glucono_kinase"/>
</dbReference>
<feature type="compositionally biased region" description="Basic and acidic residues" evidence="8">
    <location>
        <begin position="292"/>
        <end position="302"/>
    </location>
</feature>
<dbReference type="GO" id="GO:0005829">
    <property type="term" value="C:cytosol"/>
    <property type="evidence" value="ECO:0007669"/>
    <property type="project" value="TreeGrafter"/>
</dbReference>
<reference evidence="9" key="1">
    <citation type="submission" date="2020-10" db="EMBL/GenBank/DDBJ databases">
        <title>Unveiling of a novel bifunctional photoreceptor, Dualchrome1, isolated from a cosmopolitan green alga.</title>
        <authorList>
            <person name="Suzuki S."/>
            <person name="Kawachi M."/>
        </authorList>
    </citation>
    <scope>NUCLEOTIDE SEQUENCE</scope>
    <source>
        <strain evidence="9">NIES 2893</strain>
    </source>
</reference>
<evidence type="ECO:0008006" key="11">
    <source>
        <dbReference type="Google" id="ProtNLM"/>
    </source>
</evidence>
<evidence type="ECO:0000313" key="10">
    <source>
        <dbReference type="Proteomes" id="UP000660262"/>
    </source>
</evidence>
<dbReference type="Proteomes" id="UP000660262">
    <property type="component" value="Unassembled WGS sequence"/>
</dbReference>
<dbReference type="InterPro" id="IPR027417">
    <property type="entry name" value="P-loop_NTPase"/>
</dbReference>
<gene>
    <name evidence="9" type="ORF">PPROV_000993000</name>
</gene>
<comment type="similarity">
    <text evidence="1">Belongs to the shikimate kinase family.</text>
</comment>
<keyword evidence="5" id="KW-0418">Kinase</keyword>
<keyword evidence="7" id="KW-0057">Aromatic amino acid biosynthesis</keyword>
<keyword evidence="3" id="KW-0808">Transferase</keyword>
<comment type="caution">
    <text evidence="9">The sequence shown here is derived from an EMBL/GenBank/DDBJ whole genome shotgun (WGS) entry which is preliminary data.</text>
</comment>
<evidence type="ECO:0000256" key="8">
    <source>
        <dbReference type="SAM" id="MobiDB-lite"/>
    </source>
</evidence>
<keyword evidence="2" id="KW-0028">Amino-acid biosynthesis</keyword>
<protein>
    <recommendedName>
        <fullName evidence="11">Shikimate kinase</fullName>
    </recommendedName>
</protein>
<dbReference type="CDD" id="cd00464">
    <property type="entry name" value="SK"/>
    <property type="match status" value="1"/>
</dbReference>
<keyword evidence="4" id="KW-0547">Nucleotide-binding</keyword>